<keyword evidence="3" id="KW-1185">Reference proteome</keyword>
<dbReference type="EMBL" id="CP026309">
    <property type="protein sequence ID" value="AUV83740.1"/>
    <property type="molecule type" value="Genomic_DNA"/>
</dbReference>
<evidence type="ECO:0000313" key="3">
    <source>
        <dbReference type="Proteomes" id="UP000236584"/>
    </source>
</evidence>
<accession>A0A2I8VP79</accession>
<dbReference type="KEGG" id="srub:C2R22_20545"/>
<name>A0A2I8VP79_9EURY</name>
<gene>
    <name evidence="2" type="ORF">C2R22_20545</name>
</gene>
<protein>
    <recommendedName>
        <fullName evidence="1">DUF7968 domain-containing protein</fullName>
    </recommendedName>
</protein>
<sequence length="108" mass="11929">MTRATRVVLSYPEALSKWGRDQVESPRYVNYLRKVVDDLRVGSEFEEFADVGCCGDSLDIRFRVEAVEGGDEMGPETDVAFTTRVADHDGGWKVQSAAGPNAESGRRS</sequence>
<dbReference type="AlphaFoldDB" id="A0A2I8VP79"/>
<feature type="domain" description="DUF7968" evidence="1">
    <location>
        <begin position="2"/>
        <end position="102"/>
    </location>
</feature>
<evidence type="ECO:0000259" key="1">
    <source>
        <dbReference type="Pfam" id="PF25922"/>
    </source>
</evidence>
<dbReference type="InterPro" id="IPR058274">
    <property type="entry name" value="DUF7968"/>
</dbReference>
<organism evidence="2 3">
    <name type="scientific">Salinigranum rubrum</name>
    <dbReference type="NCBI Taxonomy" id="755307"/>
    <lineage>
        <taxon>Archaea</taxon>
        <taxon>Methanobacteriati</taxon>
        <taxon>Methanobacteriota</taxon>
        <taxon>Stenosarchaea group</taxon>
        <taxon>Halobacteria</taxon>
        <taxon>Halobacteriales</taxon>
        <taxon>Haloferacaceae</taxon>
        <taxon>Salinigranum</taxon>
    </lineage>
</organism>
<dbReference type="Pfam" id="PF25922">
    <property type="entry name" value="DUF7968"/>
    <property type="match status" value="1"/>
</dbReference>
<proteinExistence type="predicted"/>
<reference evidence="2 3" key="1">
    <citation type="submission" date="2018-01" db="EMBL/GenBank/DDBJ databases">
        <title>Complete genome sequence of Salinigranum rubrum GX10T, an extremely halophilic archaeon isolated from a marine solar saltern.</title>
        <authorList>
            <person name="Han S."/>
        </authorList>
    </citation>
    <scope>NUCLEOTIDE SEQUENCE [LARGE SCALE GENOMIC DNA]</scope>
    <source>
        <strain evidence="2 3">GX10</strain>
    </source>
</reference>
<dbReference type="RefSeq" id="WP_103427429.1">
    <property type="nucleotide sequence ID" value="NZ_CP026309.1"/>
</dbReference>
<dbReference type="GeneID" id="35594535"/>
<dbReference type="Proteomes" id="UP000236584">
    <property type="component" value="Chromosome"/>
</dbReference>
<evidence type="ECO:0000313" key="2">
    <source>
        <dbReference type="EMBL" id="AUV83740.1"/>
    </source>
</evidence>
<dbReference type="OrthoDB" id="239888at2157"/>